<sequence length="624" mass="69503">MANTVHRFSFSALRSRSQLHCVDVYPLTISRKSGFVAPSLPLALACLTIVTVAWGGAANRGFAADRTTLAVALATGHPGVKPSAFSDASFADAAMADARGDAGAQPANAPTTGTEHAWRAYRELWQTHASDPANRGVRRFLGLPLDGVIEVRSIRGRSAPTWLRWQRGSYQQYESPHFSIYSRASDEDTRRVAEDLEQCYWVWTQMFFPLWEGNAQVAIAFADWRRGTSIADHLAKSTSRLATRQKMRVVLFRDGNEYAATLSKQIPGIERSTGFYSDENRTTFLFAGHEETEATRRHELVHQLFREATRSSRGRGSRSANDTMPGEGSGFWLIEGIAGYFESLRIGDGIATVGGWDASRLQYARYRTNVGGDFMPLQELEPEGRLAAQQRTDLARYYAHAIAHTHQLLDGGNLENRKWIYHRLAMMYGIESPYPESPAPQPTMQQMRSFLNVRDSDLKGNPPSPTTKRLCLAACEVTPEGMQSFPPLPELDWLDLSKNRQITSDAVNALISEATSITQLSLEATAVDNGIATRLAMASELEEIDLSFTAVDDDVIEAIKGLQELRTLWLTKTQVSDAAMDMIESLSKLEVLDVQQTRVSEARLEKFKRARPDVKLNPLELRLQ</sequence>
<dbReference type="EMBL" id="SJPT01000003">
    <property type="protein sequence ID" value="TWU24265.1"/>
    <property type="molecule type" value="Genomic_DNA"/>
</dbReference>
<protein>
    <submittedName>
        <fullName evidence="1">Leucine Rich repeats (2 copies)</fullName>
    </submittedName>
</protein>
<dbReference type="AlphaFoldDB" id="A0A5C6CJJ1"/>
<evidence type="ECO:0000313" key="1">
    <source>
        <dbReference type="EMBL" id="TWU24265.1"/>
    </source>
</evidence>
<name>A0A5C6CJJ1_9BACT</name>
<accession>A0A5C6CJJ1</accession>
<proteinExistence type="predicted"/>
<gene>
    <name evidence="1" type="ORF">Pla52o_21910</name>
</gene>
<dbReference type="Proteomes" id="UP000316304">
    <property type="component" value="Unassembled WGS sequence"/>
</dbReference>
<keyword evidence="2" id="KW-1185">Reference proteome</keyword>
<dbReference type="InterPro" id="IPR032675">
    <property type="entry name" value="LRR_dom_sf"/>
</dbReference>
<dbReference type="Gene3D" id="3.80.10.10">
    <property type="entry name" value="Ribonuclease Inhibitor"/>
    <property type="match status" value="1"/>
</dbReference>
<comment type="caution">
    <text evidence="1">The sequence shown here is derived from an EMBL/GenBank/DDBJ whole genome shotgun (WGS) entry which is preliminary data.</text>
</comment>
<organism evidence="1 2">
    <name type="scientific">Novipirellula galeiformis</name>
    <dbReference type="NCBI Taxonomy" id="2528004"/>
    <lineage>
        <taxon>Bacteria</taxon>
        <taxon>Pseudomonadati</taxon>
        <taxon>Planctomycetota</taxon>
        <taxon>Planctomycetia</taxon>
        <taxon>Pirellulales</taxon>
        <taxon>Pirellulaceae</taxon>
        <taxon>Novipirellula</taxon>
    </lineage>
</organism>
<evidence type="ECO:0000313" key="2">
    <source>
        <dbReference type="Proteomes" id="UP000316304"/>
    </source>
</evidence>
<dbReference type="SUPFAM" id="SSF52047">
    <property type="entry name" value="RNI-like"/>
    <property type="match status" value="1"/>
</dbReference>
<reference evidence="1 2" key="1">
    <citation type="submission" date="2019-02" db="EMBL/GenBank/DDBJ databases">
        <title>Deep-cultivation of Planctomycetes and their phenomic and genomic characterization uncovers novel biology.</title>
        <authorList>
            <person name="Wiegand S."/>
            <person name="Jogler M."/>
            <person name="Boedeker C."/>
            <person name="Pinto D."/>
            <person name="Vollmers J."/>
            <person name="Rivas-Marin E."/>
            <person name="Kohn T."/>
            <person name="Peeters S.H."/>
            <person name="Heuer A."/>
            <person name="Rast P."/>
            <person name="Oberbeckmann S."/>
            <person name="Bunk B."/>
            <person name="Jeske O."/>
            <person name="Meyerdierks A."/>
            <person name="Storesund J.E."/>
            <person name="Kallscheuer N."/>
            <person name="Luecker S."/>
            <person name="Lage O.M."/>
            <person name="Pohl T."/>
            <person name="Merkel B.J."/>
            <person name="Hornburger P."/>
            <person name="Mueller R.-W."/>
            <person name="Bruemmer F."/>
            <person name="Labrenz M."/>
            <person name="Spormann A.M."/>
            <person name="Op Den Camp H."/>
            <person name="Overmann J."/>
            <person name="Amann R."/>
            <person name="Jetten M.S.M."/>
            <person name="Mascher T."/>
            <person name="Medema M.H."/>
            <person name="Devos D.P."/>
            <person name="Kaster A.-K."/>
            <person name="Ovreas L."/>
            <person name="Rohde M."/>
            <person name="Galperin M.Y."/>
            <person name="Jogler C."/>
        </authorList>
    </citation>
    <scope>NUCLEOTIDE SEQUENCE [LARGE SCALE GENOMIC DNA]</scope>
    <source>
        <strain evidence="1 2">Pla52o</strain>
    </source>
</reference>